<name>A0ABX3MKB7_9RHOB</name>
<gene>
    <name evidence="1" type="ORF">BMG00_13150</name>
</gene>
<keyword evidence="2" id="KW-1185">Reference proteome</keyword>
<reference evidence="1 2" key="1">
    <citation type="submission" date="2016-11" db="EMBL/GenBank/DDBJ databases">
        <title>A multilocus sequence analysis scheme for characterization of bacteria in the genus Thioclava.</title>
        <authorList>
            <person name="Liu Y."/>
            <person name="Shao Z."/>
        </authorList>
    </citation>
    <scope>NUCLEOTIDE SEQUENCE [LARGE SCALE GENOMIC DNA]</scope>
    <source>
        <strain evidence="1 2">11.10-0-13</strain>
    </source>
</reference>
<protein>
    <recommendedName>
        <fullName evidence="3">Meiotically up-regulated gene 113</fullName>
    </recommendedName>
</protein>
<comment type="caution">
    <text evidence="1">The sequence shown here is derived from an EMBL/GenBank/DDBJ whole genome shotgun (WGS) entry which is preliminary data.</text>
</comment>
<dbReference type="EMBL" id="MPZS01000002">
    <property type="protein sequence ID" value="OOY12012.1"/>
    <property type="molecule type" value="Genomic_DNA"/>
</dbReference>
<dbReference type="Proteomes" id="UP000242224">
    <property type="component" value="Unassembled WGS sequence"/>
</dbReference>
<sequence>MIIRGETHPIWPGPIHPQWHAAAAEKGYHVLARVKNKDNLALACKKCRGTFVCRHSVLTGFQPQCPNCKEARWIADAKVNRLTFVKRDEKDRHYGHFLVSCGHTKRLQFSRTKKVATEGGEIVCESCTIERYKREARAYGWELVGPDPEGDNNYRLYRHADGCGESCRVLIGNMKTQRFQCPSCGKGWSNEPSSIYFAEIDLGKRTVLKLGFSGNTYSRFEYQLFVRKVLPYRILAEIHFPTGRAALRAEKKVHKRLIERFPDGVVPHTVYRKHLKVKSEIYRPELRDAIFAELAEVERRLST</sequence>
<organism evidence="1 2">
    <name type="scientific">Thioclava marina</name>
    <dbReference type="NCBI Taxonomy" id="1915077"/>
    <lineage>
        <taxon>Bacteria</taxon>
        <taxon>Pseudomonadati</taxon>
        <taxon>Pseudomonadota</taxon>
        <taxon>Alphaproteobacteria</taxon>
        <taxon>Rhodobacterales</taxon>
        <taxon>Paracoccaceae</taxon>
        <taxon>Thioclava</taxon>
    </lineage>
</organism>
<evidence type="ECO:0000313" key="2">
    <source>
        <dbReference type="Proteomes" id="UP000242224"/>
    </source>
</evidence>
<evidence type="ECO:0008006" key="3">
    <source>
        <dbReference type="Google" id="ProtNLM"/>
    </source>
</evidence>
<accession>A0ABX3MKB7</accession>
<proteinExistence type="predicted"/>
<evidence type="ECO:0000313" key="1">
    <source>
        <dbReference type="EMBL" id="OOY12012.1"/>
    </source>
</evidence>